<dbReference type="InterPro" id="IPR002781">
    <property type="entry name" value="TM_pro_TauE-like"/>
</dbReference>
<dbReference type="PANTHER" id="PTHR30269">
    <property type="entry name" value="TRANSMEMBRANE PROTEIN YFCA"/>
    <property type="match status" value="1"/>
</dbReference>
<feature type="transmembrane region" description="Helical" evidence="8">
    <location>
        <begin position="231"/>
        <end position="249"/>
    </location>
</feature>
<gene>
    <name evidence="9" type="ORF">R0137_03280</name>
</gene>
<feature type="transmembrane region" description="Helical" evidence="8">
    <location>
        <begin position="101"/>
        <end position="120"/>
    </location>
</feature>
<evidence type="ECO:0000256" key="4">
    <source>
        <dbReference type="ARBA" id="ARBA00022475"/>
    </source>
</evidence>
<evidence type="ECO:0000256" key="5">
    <source>
        <dbReference type="ARBA" id="ARBA00022692"/>
    </source>
</evidence>
<evidence type="ECO:0000256" key="6">
    <source>
        <dbReference type="ARBA" id="ARBA00022989"/>
    </source>
</evidence>
<comment type="similarity">
    <text evidence="2 8">Belongs to the 4-toluene sulfonate uptake permease (TSUP) (TC 2.A.102) family.</text>
</comment>
<dbReference type="Proteomes" id="UP001626549">
    <property type="component" value="Chromosome"/>
</dbReference>
<dbReference type="EMBL" id="CP136865">
    <property type="protein sequence ID" value="WOJ97601.1"/>
    <property type="molecule type" value="Genomic_DNA"/>
</dbReference>
<feature type="transmembrane region" description="Helical" evidence="8">
    <location>
        <begin position="73"/>
        <end position="95"/>
    </location>
</feature>
<protein>
    <recommendedName>
        <fullName evidence="8">Probable membrane transporter protein</fullName>
    </recommendedName>
</protein>
<keyword evidence="5 8" id="KW-0812">Transmembrane</keyword>
<dbReference type="Pfam" id="PF01925">
    <property type="entry name" value="TauE"/>
    <property type="match status" value="1"/>
</dbReference>
<keyword evidence="6 8" id="KW-1133">Transmembrane helix</keyword>
<feature type="transmembrane region" description="Helical" evidence="8">
    <location>
        <begin position="141"/>
        <end position="161"/>
    </location>
</feature>
<proteinExistence type="inferred from homology"/>
<dbReference type="PANTHER" id="PTHR30269:SF0">
    <property type="entry name" value="MEMBRANE TRANSPORTER PROTEIN YFCA-RELATED"/>
    <property type="match status" value="1"/>
</dbReference>
<organism evidence="9 10">
    <name type="scientific">Congregibacter brevis</name>
    <dbReference type="NCBI Taxonomy" id="3081201"/>
    <lineage>
        <taxon>Bacteria</taxon>
        <taxon>Pseudomonadati</taxon>
        <taxon>Pseudomonadota</taxon>
        <taxon>Gammaproteobacteria</taxon>
        <taxon>Cellvibrionales</taxon>
        <taxon>Halieaceae</taxon>
        <taxon>Congregibacter</taxon>
    </lineage>
</organism>
<evidence type="ECO:0000256" key="8">
    <source>
        <dbReference type="RuleBase" id="RU363041"/>
    </source>
</evidence>
<reference evidence="9 10" key="1">
    <citation type="submission" date="2023-10" db="EMBL/GenBank/DDBJ databases">
        <title>Two novel species belonging to the OM43/NOR5 clade.</title>
        <authorList>
            <person name="Park M."/>
        </authorList>
    </citation>
    <scope>NUCLEOTIDE SEQUENCE [LARGE SCALE GENOMIC DNA]</scope>
    <source>
        <strain evidence="9 10">IMCC45268</strain>
    </source>
</reference>
<keyword evidence="10" id="KW-1185">Reference proteome</keyword>
<dbReference type="InterPro" id="IPR052017">
    <property type="entry name" value="TSUP"/>
</dbReference>
<accession>A0ABZ0IDT3</accession>
<dbReference type="RefSeq" id="WP_407328506.1">
    <property type="nucleotide sequence ID" value="NZ_CP136865.1"/>
</dbReference>
<evidence type="ECO:0000313" key="9">
    <source>
        <dbReference type="EMBL" id="WOJ97601.1"/>
    </source>
</evidence>
<evidence type="ECO:0000313" key="10">
    <source>
        <dbReference type="Proteomes" id="UP001626549"/>
    </source>
</evidence>
<comment type="subcellular location">
    <subcellularLocation>
        <location evidence="1 8">Cell membrane</location>
        <topology evidence="1 8">Multi-pass membrane protein</topology>
    </subcellularLocation>
</comment>
<sequence length="250" mass="26767">MGIELWQLALLMAAGTVAGVLNVIAGGGSLMTVPIMLFLGLSGPEANGTNRISIIAQNIVAVRTFFRRGFSEFRLSLTLSAAAIPGAILGAMVGVNLDGEWFDRVLAVVMLAVLVLMQLPSKKHKNDGSPLTRKKLILGHILMFGAGCWGGFIQVGVGFILMPILHRVMGLDLVRTNMHKVFIALTYNLFAILVFAAAVSIHWQFGLALAAGNALGGYFGARFSVQGGEVWIRRIVTAVLLVFIVKLLLP</sequence>
<evidence type="ECO:0000256" key="3">
    <source>
        <dbReference type="ARBA" id="ARBA00022448"/>
    </source>
</evidence>
<name>A0ABZ0IDT3_9GAMM</name>
<keyword evidence="4 8" id="KW-1003">Cell membrane</keyword>
<evidence type="ECO:0000256" key="2">
    <source>
        <dbReference type="ARBA" id="ARBA00009142"/>
    </source>
</evidence>
<evidence type="ECO:0000256" key="7">
    <source>
        <dbReference type="ARBA" id="ARBA00023136"/>
    </source>
</evidence>
<evidence type="ECO:0000256" key="1">
    <source>
        <dbReference type="ARBA" id="ARBA00004651"/>
    </source>
</evidence>
<keyword evidence="7 8" id="KW-0472">Membrane</keyword>
<keyword evidence="3" id="KW-0813">Transport</keyword>
<feature type="transmembrane region" description="Helical" evidence="8">
    <location>
        <begin position="181"/>
        <end position="199"/>
    </location>
</feature>